<dbReference type="AlphaFoldDB" id="A0A182QX75"/>
<evidence type="ECO:0000256" key="6">
    <source>
        <dbReference type="SAM" id="MobiDB-lite"/>
    </source>
</evidence>
<reference evidence="9" key="2">
    <citation type="submission" date="2020-05" db="UniProtKB">
        <authorList>
            <consortium name="EnsemblMetazoa"/>
        </authorList>
    </citation>
    <scope>IDENTIFICATION</scope>
    <source>
        <strain evidence="9">FAR1</strain>
    </source>
</reference>
<evidence type="ECO:0000259" key="8">
    <source>
        <dbReference type="Pfam" id="PF04377"/>
    </source>
</evidence>
<feature type="domain" description="N-end aminoacyl transferase N-terminal" evidence="7">
    <location>
        <begin position="38"/>
        <end position="109"/>
    </location>
</feature>
<keyword evidence="3 5" id="KW-0833">Ubl conjugation pathway</keyword>
<dbReference type="InterPro" id="IPR007472">
    <property type="entry name" value="N-end_Aminoacyl_Trfase_C"/>
</dbReference>
<proteinExistence type="inferred from homology"/>
<dbReference type="EMBL" id="AXCN02002286">
    <property type="status" value="NOT_ANNOTATED_CDS"/>
    <property type="molecule type" value="Genomic_DNA"/>
</dbReference>
<organism evidence="9 10">
    <name type="scientific">Anopheles farauti</name>
    <dbReference type="NCBI Taxonomy" id="69004"/>
    <lineage>
        <taxon>Eukaryota</taxon>
        <taxon>Metazoa</taxon>
        <taxon>Ecdysozoa</taxon>
        <taxon>Arthropoda</taxon>
        <taxon>Hexapoda</taxon>
        <taxon>Insecta</taxon>
        <taxon>Pterygota</taxon>
        <taxon>Neoptera</taxon>
        <taxon>Endopterygota</taxon>
        <taxon>Diptera</taxon>
        <taxon>Nematocera</taxon>
        <taxon>Culicoidea</taxon>
        <taxon>Culicidae</taxon>
        <taxon>Anophelinae</taxon>
        <taxon>Anopheles</taxon>
    </lineage>
</organism>
<feature type="region of interest" description="Disordered" evidence="6">
    <location>
        <begin position="125"/>
        <end position="152"/>
    </location>
</feature>
<feature type="compositionally biased region" description="Low complexity" evidence="6">
    <location>
        <begin position="202"/>
        <end position="213"/>
    </location>
</feature>
<dbReference type="VEuPathDB" id="VectorBase:AFAF018676"/>
<feature type="domain" description="N-end rule aminoacyl transferase C-terminal" evidence="8">
    <location>
        <begin position="343"/>
        <end position="472"/>
    </location>
</feature>
<protein>
    <recommendedName>
        <fullName evidence="5">Arginyl-tRNA--protein transferase 1</fullName>
        <shortName evidence="5">Arginyltransferase 1</shortName>
        <shortName evidence="5">R-transferase 1</shortName>
        <ecNumber evidence="5">2.3.2.8</ecNumber>
    </recommendedName>
    <alternativeName>
        <fullName evidence="5">Arginine-tRNA--protein transferase 1</fullName>
    </alternativeName>
</protein>
<keyword evidence="10" id="KW-1185">Reference proteome</keyword>
<dbReference type="PANTHER" id="PTHR21367:SF1">
    <property type="entry name" value="ARGINYL-TRNA--PROTEIN TRANSFERASE 1"/>
    <property type="match status" value="1"/>
</dbReference>
<evidence type="ECO:0000313" key="9">
    <source>
        <dbReference type="EnsemblMetazoa" id="AFAF018676-PA"/>
    </source>
</evidence>
<feature type="compositionally biased region" description="Polar residues" evidence="6">
    <location>
        <begin position="181"/>
        <end position="201"/>
    </location>
</feature>
<sequence length="561" mass="63883">MLIVDLDPSKLVRVGLRMSQNTNTPCSMVEFLGEHKNYSCGYCKQSKSCQSHGMWAHKLSCQDYQDLIDRGWRRSGCYCYKPMMDITCCPAYTIKCDASNFRLNKSHKKIIKRVNKFLRDGLKEPDEVTRSNYSKNDEPSNAHEHNEMPSVRPNPLDPEFMGMLSNPNIKEQMATAAGEKAQSSGPCISKPSSVTKTSINASVHSSDSNLSSLPKKKKLMRIERKREKLQQQGLSGDAVEQAMQASIRKCEEKTLEDFLSDAPKESDTPAHRLKVKHVFASEGATAVTFNLYRSYQQSIHKDPPSKLSMERFKRFLVTSPLQVNHIVTLLTSGAKFQESLPISYALYKKYQTAIHNDPPGGMEDYLDFLVKSPLKGMEGFGSFHQQYWLDDRLIAVGVIDVLPYCVSSVYFFYDPEFKFLSLGTYGSLRELAYTRALINQFPSIRNYYMGFYIHSCPKMRYKSNLQPSYLLCPEAYTWHLLDSKILAKLDARKYSRLNEDATAQDANTATDKDLLDIVLVYGRCMTYSMYLAKGGKKLPILTEYARLVGSTCARRMMLYMP</sequence>
<name>A0A182QX75_9DIPT</name>
<evidence type="ECO:0000256" key="1">
    <source>
        <dbReference type="ARBA" id="ARBA00009991"/>
    </source>
</evidence>
<keyword evidence="4 5" id="KW-0012">Acyltransferase</keyword>
<dbReference type="EC" id="2.3.2.8" evidence="5"/>
<dbReference type="PANTHER" id="PTHR21367">
    <property type="entry name" value="ARGININE-TRNA-PROTEIN TRANSFERASE 1"/>
    <property type="match status" value="1"/>
</dbReference>
<dbReference type="SUPFAM" id="SSF55729">
    <property type="entry name" value="Acyl-CoA N-acyltransferases (Nat)"/>
    <property type="match status" value="1"/>
</dbReference>
<dbReference type="InterPro" id="IPR007471">
    <property type="entry name" value="N-end_Aminoacyl_Trfase_N"/>
</dbReference>
<evidence type="ECO:0000256" key="3">
    <source>
        <dbReference type="ARBA" id="ARBA00022786"/>
    </source>
</evidence>
<dbReference type="Proteomes" id="UP000075886">
    <property type="component" value="Unassembled WGS sequence"/>
</dbReference>
<dbReference type="Pfam" id="PF04377">
    <property type="entry name" value="ATE_C"/>
    <property type="match status" value="1"/>
</dbReference>
<dbReference type="STRING" id="69004.A0A182QX75"/>
<feature type="region of interest" description="Disordered" evidence="6">
    <location>
        <begin position="176"/>
        <end position="213"/>
    </location>
</feature>
<evidence type="ECO:0000256" key="2">
    <source>
        <dbReference type="ARBA" id="ARBA00022679"/>
    </source>
</evidence>
<reference evidence="10" key="1">
    <citation type="submission" date="2014-01" db="EMBL/GenBank/DDBJ databases">
        <title>The Genome Sequence of Anopheles farauti FAR1 (V2).</title>
        <authorList>
            <consortium name="The Broad Institute Genomics Platform"/>
            <person name="Neafsey D.E."/>
            <person name="Besansky N."/>
            <person name="Howell P."/>
            <person name="Walton C."/>
            <person name="Young S.K."/>
            <person name="Zeng Q."/>
            <person name="Gargeya S."/>
            <person name="Fitzgerald M."/>
            <person name="Haas B."/>
            <person name="Abouelleil A."/>
            <person name="Allen A.W."/>
            <person name="Alvarado L."/>
            <person name="Arachchi H.M."/>
            <person name="Berlin A.M."/>
            <person name="Chapman S.B."/>
            <person name="Gainer-Dewar J."/>
            <person name="Goldberg J."/>
            <person name="Griggs A."/>
            <person name="Gujja S."/>
            <person name="Hansen M."/>
            <person name="Howarth C."/>
            <person name="Imamovic A."/>
            <person name="Ireland A."/>
            <person name="Larimer J."/>
            <person name="McCowan C."/>
            <person name="Murphy C."/>
            <person name="Pearson M."/>
            <person name="Poon T.W."/>
            <person name="Priest M."/>
            <person name="Roberts A."/>
            <person name="Saif S."/>
            <person name="Shea T."/>
            <person name="Sisk P."/>
            <person name="Sykes S."/>
            <person name="Wortman J."/>
            <person name="Nusbaum C."/>
            <person name="Birren B."/>
        </authorList>
    </citation>
    <scope>NUCLEOTIDE SEQUENCE [LARGE SCALE GENOMIC DNA]</scope>
    <source>
        <strain evidence="10">FAR1</strain>
    </source>
</reference>
<comment type="function">
    <text evidence="5">Involved in the post-translational conjugation of arginine to the N-terminal aspartate or glutamate of a protein. This arginylation is required for degradation of the protein via the ubiquitin pathway.</text>
</comment>
<comment type="catalytic activity">
    <reaction evidence="5">
        <text>an N-terminal L-alpha-aminoacyl-[protein] + L-arginyl-tRNA(Arg) = an N-terminal L-arginyl-L-aminoacyl-[protein] + tRNA(Arg) + H(+)</text>
        <dbReference type="Rhea" id="RHEA:10208"/>
        <dbReference type="Rhea" id="RHEA-COMP:9658"/>
        <dbReference type="Rhea" id="RHEA-COMP:9673"/>
        <dbReference type="Rhea" id="RHEA-COMP:10636"/>
        <dbReference type="Rhea" id="RHEA-COMP:10638"/>
        <dbReference type="ChEBI" id="CHEBI:15378"/>
        <dbReference type="ChEBI" id="CHEBI:78442"/>
        <dbReference type="ChEBI" id="CHEBI:78513"/>
        <dbReference type="ChEBI" id="CHEBI:78597"/>
        <dbReference type="ChEBI" id="CHEBI:83562"/>
        <dbReference type="EC" id="2.3.2.8"/>
    </reaction>
</comment>
<evidence type="ECO:0000259" key="7">
    <source>
        <dbReference type="Pfam" id="PF04376"/>
    </source>
</evidence>
<evidence type="ECO:0000313" key="10">
    <source>
        <dbReference type="Proteomes" id="UP000075886"/>
    </source>
</evidence>
<accession>A0A182QX75</accession>
<dbReference type="InterPro" id="IPR016181">
    <property type="entry name" value="Acyl_CoA_acyltransferase"/>
</dbReference>
<dbReference type="GO" id="GO:0004057">
    <property type="term" value="F:arginyl-tRNA--protein transferase activity"/>
    <property type="evidence" value="ECO:0007669"/>
    <property type="project" value="UniProtKB-EC"/>
</dbReference>
<dbReference type="EnsemblMetazoa" id="AFAF018676-RA">
    <property type="protein sequence ID" value="AFAF018676-PA"/>
    <property type="gene ID" value="AFAF018676"/>
</dbReference>
<comment type="similarity">
    <text evidence="1 5">Belongs to the R-transferase family.</text>
</comment>
<dbReference type="PIRSF" id="PIRSF037207">
    <property type="entry name" value="ATE1_euk"/>
    <property type="match status" value="1"/>
</dbReference>
<keyword evidence="2 5" id="KW-0808">Transferase</keyword>
<feature type="compositionally biased region" description="Basic and acidic residues" evidence="6">
    <location>
        <begin position="125"/>
        <end position="147"/>
    </location>
</feature>
<dbReference type="InterPro" id="IPR030700">
    <property type="entry name" value="N-end_Aminoacyl_Trfase"/>
</dbReference>
<evidence type="ECO:0000256" key="5">
    <source>
        <dbReference type="PIRNR" id="PIRNR037207"/>
    </source>
</evidence>
<dbReference type="GO" id="GO:0005737">
    <property type="term" value="C:cytoplasm"/>
    <property type="evidence" value="ECO:0007669"/>
    <property type="project" value="TreeGrafter"/>
</dbReference>
<dbReference type="Pfam" id="PF04376">
    <property type="entry name" value="ATE_N"/>
    <property type="match status" value="1"/>
</dbReference>
<dbReference type="InterPro" id="IPR017137">
    <property type="entry name" value="Arg-tRNA-P_Trfase_1_euk"/>
</dbReference>
<evidence type="ECO:0000256" key="4">
    <source>
        <dbReference type="ARBA" id="ARBA00023315"/>
    </source>
</evidence>